<proteinExistence type="inferred from homology"/>
<feature type="region of interest" description="Disordered" evidence="6">
    <location>
        <begin position="417"/>
        <end position="439"/>
    </location>
</feature>
<dbReference type="EMBL" id="NAJO01000033">
    <property type="protein sequence ID" value="OQO00841.1"/>
    <property type="molecule type" value="Genomic_DNA"/>
</dbReference>
<evidence type="ECO:0000256" key="4">
    <source>
        <dbReference type="ARBA" id="ARBA00022825"/>
    </source>
</evidence>
<feature type="region of interest" description="Disordered" evidence="6">
    <location>
        <begin position="105"/>
        <end position="124"/>
    </location>
</feature>
<evidence type="ECO:0000313" key="10">
    <source>
        <dbReference type="Proteomes" id="UP000192596"/>
    </source>
</evidence>
<keyword evidence="4 5" id="KW-0720">Serine protease</keyword>
<keyword evidence="7" id="KW-0732">Signal</keyword>
<dbReference type="Gene3D" id="3.40.50.200">
    <property type="entry name" value="Peptidase S8/S53 domain"/>
    <property type="match status" value="1"/>
</dbReference>
<accession>A0A1V8SPD4</accession>
<dbReference type="Proteomes" id="UP000192596">
    <property type="component" value="Unassembled WGS sequence"/>
</dbReference>
<dbReference type="AlphaFoldDB" id="A0A1V8SPD4"/>
<evidence type="ECO:0000256" key="3">
    <source>
        <dbReference type="ARBA" id="ARBA00022801"/>
    </source>
</evidence>
<dbReference type="PROSITE" id="PS51892">
    <property type="entry name" value="SUBTILASE"/>
    <property type="match status" value="1"/>
</dbReference>
<name>A0A1V8SPD4_9PEZI</name>
<dbReference type="Pfam" id="PF00082">
    <property type="entry name" value="Peptidase_S8"/>
    <property type="match status" value="1"/>
</dbReference>
<evidence type="ECO:0000256" key="2">
    <source>
        <dbReference type="ARBA" id="ARBA00022670"/>
    </source>
</evidence>
<dbReference type="OrthoDB" id="206201at2759"/>
<keyword evidence="3 5" id="KW-0378">Hydrolase</keyword>
<feature type="domain" description="Peptidase S8/S53" evidence="8">
    <location>
        <begin position="154"/>
        <end position="387"/>
    </location>
</feature>
<evidence type="ECO:0000256" key="6">
    <source>
        <dbReference type="SAM" id="MobiDB-lite"/>
    </source>
</evidence>
<dbReference type="InterPro" id="IPR000209">
    <property type="entry name" value="Peptidase_S8/S53_dom"/>
</dbReference>
<feature type="active site" description="Charge relay system" evidence="5">
    <location>
        <position position="199"/>
    </location>
</feature>
<feature type="signal peptide" evidence="7">
    <location>
        <begin position="1"/>
        <end position="19"/>
    </location>
</feature>
<evidence type="ECO:0000256" key="1">
    <source>
        <dbReference type="ARBA" id="ARBA00011073"/>
    </source>
</evidence>
<dbReference type="InterPro" id="IPR015500">
    <property type="entry name" value="Peptidase_S8_subtilisin-rel"/>
</dbReference>
<reference evidence="10" key="1">
    <citation type="submission" date="2017-03" db="EMBL/GenBank/DDBJ databases">
        <title>Genomes of endolithic fungi from Antarctica.</title>
        <authorList>
            <person name="Coleine C."/>
            <person name="Masonjones S."/>
            <person name="Stajich J.E."/>
        </authorList>
    </citation>
    <scope>NUCLEOTIDE SEQUENCE [LARGE SCALE GENOMIC DNA]</scope>
    <source>
        <strain evidence="10">CCFEE 5527</strain>
    </source>
</reference>
<dbReference type="InParanoid" id="A0A1V8SPD4"/>
<dbReference type="PANTHER" id="PTHR43806">
    <property type="entry name" value="PEPTIDASE S8"/>
    <property type="match status" value="1"/>
</dbReference>
<sequence>MKMSHIAFILSMLSSLAVGAPTEPIIARQTCEAPYQRNDGAYEGHYIVEFADGYTLDDHFRFLGGAFAVEGTLDEGYYTSMSGNLLAKVRSDCNVTLVEDNTLGESLKTYDPPDDSGSSVKRGSQAEPGWALKYLSADSKPASDDVYDYLDSAGKGVDVYVFDGGITHLDEFKTSDGVDRVVDELDMSDDLSFEDFSNHGTRVAVAIGGATCGIARAATLRSVKVTQNFKPNGAVFAAALEVIVRRHKERAKEPGFRGSVCNFSLDLYSTAAIIKAIKKANTAAMAMVASAGNHGYSTKHFPSSDPHVISVGAMQEDYKPWNARGSIFSSNYGKNEVAFWAPGTGLPLFTNKGAPTTGTAGTSFASGYVAGIFALFYGNEKLNWAEVNVRASWNADEYMDFSGGTDWKGSLNRVANTGYRKGQKQNPKVPYTGAPTSSS</sequence>
<dbReference type="PANTHER" id="PTHR43806:SF11">
    <property type="entry name" value="CEREVISIN-RELATED"/>
    <property type="match status" value="1"/>
</dbReference>
<evidence type="ECO:0000259" key="8">
    <source>
        <dbReference type="Pfam" id="PF00082"/>
    </source>
</evidence>
<dbReference type="GO" id="GO:0006508">
    <property type="term" value="P:proteolysis"/>
    <property type="evidence" value="ECO:0007669"/>
    <property type="project" value="UniProtKB-KW"/>
</dbReference>
<gene>
    <name evidence="9" type="ORF">B0A48_13528</name>
</gene>
<evidence type="ECO:0000256" key="5">
    <source>
        <dbReference type="PROSITE-ProRule" id="PRU01240"/>
    </source>
</evidence>
<feature type="chain" id="PRO_5010737048" description="Peptidase S8/S53 domain-containing protein" evidence="7">
    <location>
        <begin position="20"/>
        <end position="439"/>
    </location>
</feature>
<keyword evidence="10" id="KW-1185">Reference proteome</keyword>
<organism evidence="9 10">
    <name type="scientific">Cryoendolithus antarcticus</name>
    <dbReference type="NCBI Taxonomy" id="1507870"/>
    <lineage>
        <taxon>Eukaryota</taxon>
        <taxon>Fungi</taxon>
        <taxon>Dikarya</taxon>
        <taxon>Ascomycota</taxon>
        <taxon>Pezizomycotina</taxon>
        <taxon>Dothideomycetes</taxon>
        <taxon>Dothideomycetidae</taxon>
        <taxon>Cladosporiales</taxon>
        <taxon>Cladosporiaceae</taxon>
        <taxon>Cryoendolithus</taxon>
    </lineage>
</organism>
<evidence type="ECO:0000313" key="9">
    <source>
        <dbReference type="EMBL" id="OQO00841.1"/>
    </source>
</evidence>
<dbReference type="STRING" id="1507870.A0A1V8SPD4"/>
<dbReference type="GO" id="GO:0004252">
    <property type="term" value="F:serine-type endopeptidase activity"/>
    <property type="evidence" value="ECO:0007669"/>
    <property type="project" value="UniProtKB-UniRule"/>
</dbReference>
<dbReference type="PRINTS" id="PR00723">
    <property type="entry name" value="SUBTILISIN"/>
</dbReference>
<dbReference type="InterPro" id="IPR050131">
    <property type="entry name" value="Peptidase_S8_subtilisin-like"/>
</dbReference>
<feature type="active site" description="Charge relay system" evidence="5">
    <location>
        <position position="363"/>
    </location>
</feature>
<comment type="caution">
    <text evidence="9">The sequence shown here is derived from an EMBL/GenBank/DDBJ whole genome shotgun (WGS) entry which is preliminary data.</text>
</comment>
<comment type="similarity">
    <text evidence="1 5">Belongs to the peptidase S8 family.</text>
</comment>
<dbReference type="InterPro" id="IPR036852">
    <property type="entry name" value="Peptidase_S8/S53_dom_sf"/>
</dbReference>
<keyword evidence="2 5" id="KW-0645">Protease</keyword>
<dbReference type="SUPFAM" id="SSF52743">
    <property type="entry name" value="Subtilisin-like"/>
    <property type="match status" value="1"/>
</dbReference>
<evidence type="ECO:0000256" key="7">
    <source>
        <dbReference type="SAM" id="SignalP"/>
    </source>
</evidence>
<protein>
    <recommendedName>
        <fullName evidence="8">Peptidase S8/S53 domain-containing protein</fullName>
    </recommendedName>
</protein>
<feature type="active site" description="Charge relay system" evidence="5">
    <location>
        <position position="163"/>
    </location>
</feature>